<dbReference type="Proteomes" id="UP001494672">
    <property type="component" value="Unassembled WGS sequence"/>
</dbReference>
<evidence type="ECO:0000313" key="1">
    <source>
        <dbReference type="EMBL" id="MEQ2593783.1"/>
    </source>
</evidence>
<keyword evidence="2" id="KW-1185">Reference proteome</keyword>
<reference evidence="1 2" key="1">
    <citation type="submission" date="2024-04" db="EMBL/GenBank/DDBJ databases">
        <title>Human intestinal bacterial collection.</title>
        <authorList>
            <person name="Pauvert C."/>
            <person name="Hitch T.C.A."/>
            <person name="Clavel T."/>
        </authorList>
    </citation>
    <scope>NUCLEOTIDE SEQUENCE [LARGE SCALE GENOMIC DNA]</scope>
    <source>
        <strain evidence="1 2">CLA-AA-H181</strain>
    </source>
</reference>
<accession>A0ABV1ID17</accession>
<comment type="caution">
    <text evidence="1">The sequence shown here is derived from an EMBL/GenBank/DDBJ whole genome shotgun (WGS) entry which is preliminary data.</text>
</comment>
<proteinExistence type="predicted"/>
<dbReference type="EMBL" id="JBBNGJ010000012">
    <property type="protein sequence ID" value="MEQ2593783.1"/>
    <property type="molecule type" value="Genomic_DNA"/>
</dbReference>
<gene>
    <name evidence="1" type="ORF">AAAU18_12780</name>
</gene>
<sequence length="49" mass="5704">MGSFDGIISMIDSYNDKSPHPFRFFLFFSSRWSFGLEKEKGQNPEEPCP</sequence>
<evidence type="ECO:0008006" key="3">
    <source>
        <dbReference type="Google" id="ProtNLM"/>
    </source>
</evidence>
<organism evidence="1 2">
    <name type="scientific">Coprococcus aceti</name>
    <dbReference type="NCBI Taxonomy" id="2981786"/>
    <lineage>
        <taxon>Bacteria</taxon>
        <taxon>Bacillati</taxon>
        <taxon>Bacillota</taxon>
        <taxon>Clostridia</taxon>
        <taxon>Lachnospirales</taxon>
        <taxon>Lachnospiraceae</taxon>
        <taxon>Coprococcus</taxon>
    </lineage>
</organism>
<evidence type="ECO:0000313" key="2">
    <source>
        <dbReference type="Proteomes" id="UP001494672"/>
    </source>
</evidence>
<protein>
    <recommendedName>
        <fullName evidence="3">Cyclic lactone autoinducer peptide</fullName>
    </recommendedName>
</protein>
<name>A0ABV1ID17_9FIRM</name>